<dbReference type="GO" id="GO:0016020">
    <property type="term" value="C:membrane"/>
    <property type="evidence" value="ECO:0007669"/>
    <property type="project" value="UniProtKB-SubCell"/>
</dbReference>
<protein>
    <recommendedName>
        <fullName evidence="10">Cyclic nucleotide-binding domain-containing protein</fullName>
    </recommendedName>
</protein>
<evidence type="ECO:0000313" key="11">
    <source>
        <dbReference type="EMBL" id="ETW00155.1"/>
    </source>
</evidence>
<evidence type="ECO:0000256" key="3">
    <source>
        <dbReference type="ARBA" id="ARBA00022692"/>
    </source>
</evidence>
<dbReference type="Pfam" id="PF00520">
    <property type="entry name" value="Ion_trans"/>
    <property type="match status" value="1"/>
</dbReference>
<dbReference type="AlphaFoldDB" id="A0A024U1Q7"/>
<dbReference type="CDD" id="cd00038">
    <property type="entry name" value="CAP_ED"/>
    <property type="match status" value="1"/>
</dbReference>
<sequence length="830" mass="93351">MVDRSLPPVHKYRVDPMLHEDPRIASTPTADHDDSVAASQDDSHKRADPWTASSRSRRVVTTAASLRSDNSSTQEHEMLHQHVKVVVDNPTSLHHVAEAAAASDMTGGDPAPNADVRRKRASVHASKSRLKSIILAKTGGRLATMKRIYLEGAAAEANRPSIQPRPPRSMASSRFMRAAQASKKYTLKRSLSFFAASTRSYDPNVLRHTLEEMQDGRKYLYVLHPMGMAKVLWDFTTALFVLVYCWLVPVQMCFDFWDPGPSVGSFIVFLDVWFIVDMVVRFRTGVVECGVVIMNPSDISKLYMKSVWFYLDLFSSLPVEIFLGNKADSFTGATTRHTVKLVKYLKIPKLLRLGRLLKNLRRYKGYTGMLTIMGSLFFLVHACACIWVLVLNPCDENTLAIEPLCDDARFSELYIMSFEVAITALLGVSNAQIESTSTILGGAHKTGTPPPYVYLWFAIVQPVGVIYTALIFGNVITMVHSFNRIGNAFRKKMDQVYHEMESLSLPKPIRTRVLAYYDYLWVNNRNLSETMTLLNDKGMSEPLRHQIAIYLYKDQLLKIPFFQHASDDVLGMICMMLRQVVYMPNDFIFKEGEIGRELYMIVKGCVEVLPSERATPAVIGTNDDAILLADGDFFGEIGIVMEVFRTRSVRTKTMAELCILTRDGFNSILGDFPEFANEMKKLVVKRITMLYGNRNLSPETLAKITAIAEKNMQRRIRAYGEVVNHHRRKPSGLLLGRRGAKFDLLKRLDIRPENEDTTAIDAAESDSHSTETSEEDEIDDKLVSAKVWKIARQMRRIKADAAARDAATTSTLATILTTIQAMQAKLDVGG</sequence>
<dbReference type="Gene3D" id="1.10.287.630">
    <property type="entry name" value="Helix hairpin bin"/>
    <property type="match status" value="1"/>
</dbReference>
<evidence type="ECO:0000256" key="4">
    <source>
        <dbReference type="ARBA" id="ARBA00022989"/>
    </source>
</evidence>
<evidence type="ECO:0000256" key="5">
    <source>
        <dbReference type="ARBA" id="ARBA00023065"/>
    </source>
</evidence>
<dbReference type="EMBL" id="KI913965">
    <property type="protein sequence ID" value="ETW00155.1"/>
    <property type="molecule type" value="Genomic_DNA"/>
</dbReference>
<dbReference type="InterPro" id="IPR050866">
    <property type="entry name" value="CNG_cation_channel"/>
</dbReference>
<evidence type="ECO:0000256" key="1">
    <source>
        <dbReference type="ARBA" id="ARBA00004141"/>
    </source>
</evidence>
<dbReference type="GeneID" id="20084611"/>
<proteinExistence type="predicted"/>
<dbReference type="Gene3D" id="2.60.120.10">
    <property type="entry name" value="Jelly Rolls"/>
    <property type="match status" value="1"/>
</dbReference>
<keyword evidence="7" id="KW-1071">Ligand-gated ion channel</keyword>
<dbReference type="InterPro" id="IPR014710">
    <property type="entry name" value="RmlC-like_jellyroll"/>
</dbReference>
<feature type="compositionally biased region" description="Basic and acidic residues" evidence="8">
    <location>
        <begin position="30"/>
        <end position="48"/>
    </location>
</feature>
<feature type="compositionally biased region" description="Basic and acidic residues" evidence="8">
    <location>
        <begin position="12"/>
        <end position="23"/>
    </location>
</feature>
<dbReference type="PANTHER" id="PTHR45638">
    <property type="entry name" value="CYCLIC NUCLEOTIDE-GATED CATION CHANNEL SUBUNIT A"/>
    <property type="match status" value="1"/>
</dbReference>
<dbReference type="STRING" id="157072.A0A024U1Q7"/>
<dbReference type="SUPFAM" id="SSF81324">
    <property type="entry name" value="Voltage-gated potassium channels"/>
    <property type="match status" value="1"/>
</dbReference>
<dbReference type="SUPFAM" id="SSF51206">
    <property type="entry name" value="cAMP-binding domain-like"/>
    <property type="match status" value="1"/>
</dbReference>
<evidence type="ECO:0000259" key="10">
    <source>
        <dbReference type="PROSITE" id="PS50042"/>
    </source>
</evidence>
<keyword evidence="4 9" id="KW-1133">Transmembrane helix</keyword>
<feature type="transmembrane region" description="Helical" evidence="9">
    <location>
        <begin position="365"/>
        <end position="390"/>
    </location>
</feature>
<dbReference type="eggNOG" id="KOG0500">
    <property type="taxonomic scope" value="Eukaryota"/>
</dbReference>
<feature type="domain" description="Cyclic nucleotide-binding" evidence="10">
    <location>
        <begin position="561"/>
        <end position="686"/>
    </location>
</feature>
<accession>A0A024U1Q7</accession>
<evidence type="ECO:0000256" key="8">
    <source>
        <dbReference type="SAM" id="MobiDB-lite"/>
    </source>
</evidence>
<evidence type="ECO:0000256" key="9">
    <source>
        <dbReference type="SAM" id="Phobius"/>
    </source>
</evidence>
<feature type="transmembrane region" description="Helical" evidence="9">
    <location>
        <begin position="454"/>
        <end position="482"/>
    </location>
</feature>
<feature type="region of interest" description="Disordered" evidence="8">
    <location>
        <begin position="755"/>
        <end position="777"/>
    </location>
</feature>
<dbReference type="PROSITE" id="PS50042">
    <property type="entry name" value="CNMP_BINDING_3"/>
    <property type="match status" value="1"/>
</dbReference>
<keyword evidence="5" id="KW-0406">Ion transport</keyword>
<dbReference type="RefSeq" id="XP_008871180.1">
    <property type="nucleotide sequence ID" value="XM_008872958.1"/>
</dbReference>
<dbReference type="InterPro" id="IPR000595">
    <property type="entry name" value="cNMP-bd_dom"/>
</dbReference>
<evidence type="ECO:0000256" key="2">
    <source>
        <dbReference type="ARBA" id="ARBA00022448"/>
    </source>
</evidence>
<evidence type="ECO:0000256" key="6">
    <source>
        <dbReference type="ARBA" id="ARBA00023136"/>
    </source>
</evidence>
<dbReference type="OrthoDB" id="421226at2759"/>
<comment type="subcellular location">
    <subcellularLocation>
        <location evidence="1">Membrane</location>
        <topology evidence="1">Multi-pass membrane protein</topology>
    </subcellularLocation>
</comment>
<dbReference type="InterPro" id="IPR005821">
    <property type="entry name" value="Ion_trans_dom"/>
</dbReference>
<feature type="transmembrane region" description="Helical" evidence="9">
    <location>
        <begin position="231"/>
        <end position="250"/>
    </location>
</feature>
<evidence type="ECO:0000256" key="7">
    <source>
        <dbReference type="ARBA" id="ARBA00023286"/>
    </source>
</evidence>
<keyword evidence="2" id="KW-0813">Transport</keyword>
<dbReference type="GO" id="GO:0005221">
    <property type="term" value="F:intracellularly cyclic nucleotide-activated monoatomic cation channel activity"/>
    <property type="evidence" value="ECO:0007669"/>
    <property type="project" value="InterPro"/>
</dbReference>
<dbReference type="Pfam" id="PF00027">
    <property type="entry name" value="cNMP_binding"/>
    <property type="match status" value="1"/>
</dbReference>
<keyword evidence="6 9" id="KW-0472">Membrane</keyword>
<feature type="region of interest" description="Disordered" evidence="8">
    <location>
        <begin position="1"/>
        <end position="59"/>
    </location>
</feature>
<dbReference type="PANTHER" id="PTHR45638:SF11">
    <property type="entry name" value="CYCLIC NUCLEOTIDE-GATED CATION CHANNEL SUBUNIT A"/>
    <property type="match status" value="1"/>
</dbReference>
<dbReference type="InterPro" id="IPR018490">
    <property type="entry name" value="cNMP-bd_dom_sf"/>
</dbReference>
<dbReference type="GO" id="GO:0044877">
    <property type="term" value="F:protein-containing complex binding"/>
    <property type="evidence" value="ECO:0007669"/>
    <property type="project" value="TreeGrafter"/>
</dbReference>
<organism evidence="11">
    <name type="scientific">Aphanomyces invadans</name>
    <dbReference type="NCBI Taxonomy" id="157072"/>
    <lineage>
        <taxon>Eukaryota</taxon>
        <taxon>Sar</taxon>
        <taxon>Stramenopiles</taxon>
        <taxon>Oomycota</taxon>
        <taxon>Saprolegniomycetes</taxon>
        <taxon>Saprolegniales</taxon>
        <taxon>Verrucalvaceae</taxon>
        <taxon>Aphanomyces</taxon>
    </lineage>
</organism>
<gene>
    <name evidence="11" type="ORF">H310_07561</name>
</gene>
<dbReference type="Gene3D" id="1.10.287.70">
    <property type="match status" value="1"/>
</dbReference>
<keyword evidence="7" id="KW-0407">Ion channel</keyword>
<name>A0A024U1Q7_9STRA</name>
<dbReference type="SMART" id="SM00100">
    <property type="entry name" value="cNMP"/>
    <property type="match status" value="1"/>
</dbReference>
<dbReference type="VEuPathDB" id="FungiDB:H310_07561"/>
<keyword evidence="3 9" id="KW-0812">Transmembrane</keyword>
<reference evidence="11" key="1">
    <citation type="submission" date="2013-12" db="EMBL/GenBank/DDBJ databases">
        <title>The Genome Sequence of Aphanomyces invadans NJM9701.</title>
        <authorList>
            <consortium name="The Broad Institute Genomics Platform"/>
            <person name="Russ C."/>
            <person name="Tyler B."/>
            <person name="van West P."/>
            <person name="Dieguez-Uribeondo J."/>
            <person name="Young S.K."/>
            <person name="Zeng Q."/>
            <person name="Gargeya S."/>
            <person name="Fitzgerald M."/>
            <person name="Abouelleil A."/>
            <person name="Alvarado L."/>
            <person name="Chapman S.B."/>
            <person name="Gainer-Dewar J."/>
            <person name="Goldberg J."/>
            <person name="Griggs A."/>
            <person name="Gujja S."/>
            <person name="Hansen M."/>
            <person name="Howarth C."/>
            <person name="Imamovic A."/>
            <person name="Ireland A."/>
            <person name="Larimer J."/>
            <person name="McCowan C."/>
            <person name="Murphy C."/>
            <person name="Pearson M."/>
            <person name="Poon T.W."/>
            <person name="Priest M."/>
            <person name="Roberts A."/>
            <person name="Saif S."/>
            <person name="Shea T."/>
            <person name="Sykes S."/>
            <person name="Wortman J."/>
            <person name="Nusbaum C."/>
            <person name="Birren B."/>
        </authorList>
    </citation>
    <scope>NUCLEOTIDE SEQUENCE [LARGE SCALE GENOMIC DNA]</scope>
    <source>
        <strain evidence="11">NJM9701</strain>
    </source>
</reference>